<keyword evidence="3" id="KW-1185">Reference proteome</keyword>
<comment type="caution">
    <text evidence="2">The sequence shown here is derived from an EMBL/GenBank/DDBJ whole genome shotgun (WGS) entry which is preliminary data.</text>
</comment>
<organism evidence="2 3">
    <name type="scientific">Actinoplanes lutulentus</name>
    <dbReference type="NCBI Taxonomy" id="1287878"/>
    <lineage>
        <taxon>Bacteria</taxon>
        <taxon>Bacillati</taxon>
        <taxon>Actinomycetota</taxon>
        <taxon>Actinomycetes</taxon>
        <taxon>Micromonosporales</taxon>
        <taxon>Micromonosporaceae</taxon>
        <taxon>Actinoplanes</taxon>
    </lineage>
</organism>
<feature type="compositionally biased region" description="Basic residues" evidence="1">
    <location>
        <begin position="161"/>
        <end position="171"/>
    </location>
</feature>
<evidence type="ECO:0000313" key="2">
    <source>
        <dbReference type="EMBL" id="RAK31431.1"/>
    </source>
</evidence>
<gene>
    <name evidence="2" type="ORF">B0I29_115238</name>
</gene>
<name>A0A327Z521_9ACTN</name>
<dbReference type="AlphaFoldDB" id="A0A327Z521"/>
<evidence type="ECO:0000256" key="1">
    <source>
        <dbReference type="SAM" id="MobiDB-lite"/>
    </source>
</evidence>
<dbReference type="EMBL" id="QLMJ01000015">
    <property type="protein sequence ID" value="RAK31431.1"/>
    <property type="molecule type" value="Genomic_DNA"/>
</dbReference>
<dbReference type="RefSeq" id="WP_181558025.1">
    <property type="nucleotide sequence ID" value="NZ_JACHWI010000015.1"/>
</dbReference>
<sequence length="369" mass="40274">MRVLLDEPQVFVTYRTASVYCEDAELDVDAVWRGQRNGLCGAAVAGWLQMITGTHTGGVPFRVESHEAEPPLDDAGEEIVEVSFTASGARVHLAELDASESYLLALPAGDFRVRYQVNGLDDREHTEERADACLLQFWPAPPEPDRIVRQTSTEAAYWHRAHSRLKSGTKSHKADNSPRRTRTAKPRTAPSQERRPSPPLRAAMRWANPLIEMDRDLTLDLGDADGETVRSVAVWAAERAADVAGLGVLPWTGAALAAVKAGDPPPPPFTPRRRDQRGVWDLLDDPAIQLTTVVLPRLLPEEPVMEMSQQHVAMPALFAAAAANPLVGAINAVYAAACAHGTDHYRSFLAELRVRFPSLGPVVSEAPGR</sequence>
<evidence type="ECO:0000313" key="3">
    <source>
        <dbReference type="Proteomes" id="UP000249341"/>
    </source>
</evidence>
<feature type="region of interest" description="Disordered" evidence="1">
    <location>
        <begin position="161"/>
        <end position="201"/>
    </location>
</feature>
<reference evidence="2 3" key="1">
    <citation type="submission" date="2018-06" db="EMBL/GenBank/DDBJ databases">
        <title>Genomic Encyclopedia of Type Strains, Phase III (KMG-III): the genomes of soil and plant-associated and newly described type strains.</title>
        <authorList>
            <person name="Whitman W."/>
        </authorList>
    </citation>
    <scope>NUCLEOTIDE SEQUENCE [LARGE SCALE GENOMIC DNA]</scope>
    <source>
        <strain evidence="2 3">CGMCC 4.7090</strain>
    </source>
</reference>
<accession>A0A327Z521</accession>
<proteinExistence type="predicted"/>
<dbReference type="Proteomes" id="UP000249341">
    <property type="component" value="Unassembled WGS sequence"/>
</dbReference>
<protein>
    <submittedName>
        <fullName evidence="2">Uncharacterized protein</fullName>
    </submittedName>
</protein>